<evidence type="ECO:0000256" key="2">
    <source>
        <dbReference type="ARBA" id="ARBA00011695"/>
    </source>
</evidence>
<keyword evidence="6" id="KW-0175">Coiled coil</keyword>
<evidence type="ECO:0000256" key="1">
    <source>
        <dbReference type="ARBA" id="ARBA00008045"/>
    </source>
</evidence>
<dbReference type="PIRSF" id="PIRSF016477">
    <property type="entry name" value="Prefoldin_subunit_4"/>
    <property type="match status" value="1"/>
</dbReference>
<evidence type="ECO:0000313" key="7">
    <source>
        <dbReference type="EMBL" id="OQR75837.1"/>
    </source>
</evidence>
<dbReference type="EMBL" id="MNPL01005715">
    <property type="protein sequence ID" value="OQR75837.1"/>
    <property type="molecule type" value="Genomic_DNA"/>
</dbReference>
<dbReference type="InterPro" id="IPR002777">
    <property type="entry name" value="PFD_beta-like"/>
</dbReference>
<comment type="function">
    <text evidence="4 5">Binds specifically to cytosolic chaperonin (c-CPN) and transfers target proteins to it. Binds to nascent polypeptide chain and promotes folding in an environment in which there are many competing pathways for nonnative proteins.</text>
</comment>
<dbReference type="Proteomes" id="UP000192247">
    <property type="component" value="Unassembled WGS sequence"/>
</dbReference>
<name>A0A1V9XQQ7_9ACAR</name>
<reference evidence="7 8" key="1">
    <citation type="journal article" date="2017" name="Gigascience">
        <title>Draft genome of the honey bee ectoparasitic mite, Tropilaelaps mercedesae, is shaped by the parasitic life history.</title>
        <authorList>
            <person name="Dong X."/>
            <person name="Armstrong S.D."/>
            <person name="Xia D."/>
            <person name="Makepeace B.L."/>
            <person name="Darby A.C."/>
            <person name="Kadowaki T."/>
        </authorList>
    </citation>
    <scope>NUCLEOTIDE SEQUENCE [LARGE SCALE GENOMIC DNA]</scope>
    <source>
        <strain evidence="7">Wuxi-XJTLU</strain>
    </source>
</reference>
<dbReference type="InParanoid" id="A0A1V9XQQ7"/>
<dbReference type="STRING" id="418985.A0A1V9XQQ7"/>
<feature type="coiled-coil region" evidence="6">
    <location>
        <begin position="22"/>
        <end position="113"/>
    </location>
</feature>
<comment type="similarity">
    <text evidence="1 5">Belongs to the prefoldin subunit beta family.</text>
</comment>
<evidence type="ECO:0000256" key="5">
    <source>
        <dbReference type="PIRNR" id="PIRNR016477"/>
    </source>
</evidence>
<protein>
    <recommendedName>
        <fullName evidence="5">Prefoldin subunit 4</fullName>
    </recommendedName>
</protein>
<organism evidence="7 8">
    <name type="scientific">Tropilaelaps mercedesae</name>
    <dbReference type="NCBI Taxonomy" id="418985"/>
    <lineage>
        <taxon>Eukaryota</taxon>
        <taxon>Metazoa</taxon>
        <taxon>Ecdysozoa</taxon>
        <taxon>Arthropoda</taxon>
        <taxon>Chelicerata</taxon>
        <taxon>Arachnida</taxon>
        <taxon>Acari</taxon>
        <taxon>Parasitiformes</taxon>
        <taxon>Mesostigmata</taxon>
        <taxon>Gamasina</taxon>
        <taxon>Dermanyssoidea</taxon>
        <taxon>Laelapidae</taxon>
        <taxon>Tropilaelaps</taxon>
    </lineage>
</organism>
<dbReference type="FunCoup" id="A0A1V9XQQ7">
    <property type="interactions" value="1256"/>
</dbReference>
<comment type="subunit">
    <text evidence="2 5">Heterohexamer of two PFD-alpha type and four PFD-beta type subunits.</text>
</comment>
<dbReference type="GO" id="GO:0005737">
    <property type="term" value="C:cytoplasm"/>
    <property type="evidence" value="ECO:0007669"/>
    <property type="project" value="TreeGrafter"/>
</dbReference>
<dbReference type="InterPro" id="IPR009053">
    <property type="entry name" value="Prefoldin"/>
</dbReference>
<dbReference type="FunFam" id="1.10.287.370:FF:000005">
    <property type="entry name" value="Prefoldin subunit 4"/>
    <property type="match status" value="1"/>
</dbReference>
<dbReference type="Gene3D" id="1.10.287.370">
    <property type="match status" value="1"/>
</dbReference>
<keyword evidence="3 5" id="KW-0143">Chaperone</keyword>
<evidence type="ECO:0000256" key="3">
    <source>
        <dbReference type="ARBA" id="ARBA00023186"/>
    </source>
</evidence>
<dbReference type="CDD" id="cd23165">
    <property type="entry name" value="Prefoldin_4"/>
    <property type="match status" value="1"/>
</dbReference>
<dbReference type="GO" id="GO:0006457">
    <property type="term" value="P:protein folding"/>
    <property type="evidence" value="ECO:0007669"/>
    <property type="project" value="UniProtKB-UniRule"/>
</dbReference>
<evidence type="ECO:0000256" key="4">
    <source>
        <dbReference type="ARBA" id="ARBA00024667"/>
    </source>
</evidence>
<sequence length="126" mass="14472">MAGVQSDEINISKEDQAQINQFARYNQRLQELEEMVKTKRDESQKLQDAGEELMLGEDSDEVPYMFGHVFLSLSTDDVQARLEAEKEELDKDIKEFQEQVAEIKDRMAELKAALYGKFGSHINLEG</sequence>
<keyword evidence="8" id="KW-1185">Reference proteome</keyword>
<dbReference type="InterPro" id="IPR016661">
    <property type="entry name" value="PFDN4"/>
</dbReference>
<dbReference type="PANTHER" id="PTHR21100">
    <property type="entry name" value="PREFOLDIN SUBUNIT 4"/>
    <property type="match status" value="1"/>
</dbReference>
<dbReference type="SUPFAM" id="SSF46579">
    <property type="entry name" value="Prefoldin"/>
    <property type="match status" value="1"/>
</dbReference>
<dbReference type="Pfam" id="PF01920">
    <property type="entry name" value="Prefoldin_2"/>
    <property type="match status" value="1"/>
</dbReference>
<evidence type="ECO:0000256" key="6">
    <source>
        <dbReference type="SAM" id="Coils"/>
    </source>
</evidence>
<proteinExistence type="inferred from homology"/>
<dbReference type="AlphaFoldDB" id="A0A1V9XQQ7"/>
<comment type="caution">
    <text evidence="7">The sequence shown here is derived from an EMBL/GenBank/DDBJ whole genome shotgun (WGS) entry which is preliminary data.</text>
</comment>
<gene>
    <name evidence="7" type="ORF">BIW11_08164</name>
</gene>
<dbReference type="GO" id="GO:0051082">
    <property type="term" value="F:unfolded protein binding"/>
    <property type="evidence" value="ECO:0007669"/>
    <property type="project" value="InterPro"/>
</dbReference>
<evidence type="ECO:0000313" key="8">
    <source>
        <dbReference type="Proteomes" id="UP000192247"/>
    </source>
</evidence>
<accession>A0A1V9XQQ7</accession>
<dbReference type="PANTHER" id="PTHR21100:SF9">
    <property type="entry name" value="PREFOLDIN SUBUNIT 4"/>
    <property type="match status" value="1"/>
</dbReference>
<dbReference type="GO" id="GO:0016272">
    <property type="term" value="C:prefoldin complex"/>
    <property type="evidence" value="ECO:0007669"/>
    <property type="project" value="UniProtKB-UniRule"/>
</dbReference>
<dbReference type="OrthoDB" id="10250441at2759"/>